<name>A0A7W3PEM1_9MICO</name>
<feature type="transmembrane region" description="Helical" evidence="7">
    <location>
        <begin position="62"/>
        <end position="80"/>
    </location>
</feature>
<dbReference type="GO" id="GO:0009055">
    <property type="term" value="F:electron transfer activity"/>
    <property type="evidence" value="ECO:0007669"/>
    <property type="project" value="InterPro"/>
</dbReference>
<dbReference type="InterPro" id="IPR011577">
    <property type="entry name" value="Cyt_b561_bac/Ni-Hgenase"/>
</dbReference>
<dbReference type="RefSeq" id="WP_312877061.1">
    <property type="nucleotide sequence ID" value="NZ_BAAATF010000003.1"/>
</dbReference>
<dbReference type="GO" id="GO:0022904">
    <property type="term" value="P:respiratory electron transport chain"/>
    <property type="evidence" value="ECO:0007669"/>
    <property type="project" value="InterPro"/>
</dbReference>
<evidence type="ECO:0000313" key="10">
    <source>
        <dbReference type="Proteomes" id="UP000540568"/>
    </source>
</evidence>
<reference evidence="9 10" key="1">
    <citation type="submission" date="2020-07" db="EMBL/GenBank/DDBJ databases">
        <title>Sequencing the genomes of 1000 actinobacteria strains.</title>
        <authorList>
            <person name="Klenk H.-P."/>
        </authorList>
    </citation>
    <scope>NUCLEOTIDE SEQUENCE [LARGE SCALE GENOMIC DNA]</scope>
    <source>
        <strain evidence="9 10">DSM 44121</strain>
    </source>
</reference>
<evidence type="ECO:0000256" key="1">
    <source>
        <dbReference type="ARBA" id="ARBA00004651"/>
    </source>
</evidence>
<organism evidence="9 10">
    <name type="scientific">Promicromonospora sukumoe</name>
    <dbReference type="NCBI Taxonomy" id="88382"/>
    <lineage>
        <taxon>Bacteria</taxon>
        <taxon>Bacillati</taxon>
        <taxon>Actinomycetota</taxon>
        <taxon>Actinomycetes</taxon>
        <taxon>Micrococcales</taxon>
        <taxon>Promicromonosporaceae</taxon>
        <taxon>Promicromonospora</taxon>
    </lineage>
</organism>
<keyword evidence="3 7" id="KW-0812">Transmembrane</keyword>
<keyword evidence="4 7" id="KW-1133">Transmembrane helix</keyword>
<feature type="compositionally biased region" description="Basic and acidic residues" evidence="6">
    <location>
        <begin position="1"/>
        <end position="10"/>
    </location>
</feature>
<feature type="transmembrane region" description="Helical" evidence="7">
    <location>
        <begin position="169"/>
        <end position="197"/>
    </location>
</feature>
<dbReference type="AlphaFoldDB" id="A0A7W3PEM1"/>
<proteinExistence type="predicted"/>
<evidence type="ECO:0000256" key="6">
    <source>
        <dbReference type="SAM" id="MobiDB-lite"/>
    </source>
</evidence>
<feature type="transmembrane region" description="Helical" evidence="7">
    <location>
        <begin position="100"/>
        <end position="120"/>
    </location>
</feature>
<dbReference type="Proteomes" id="UP000540568">
    <property type="component" value="Unassembled WGS sequence"/>
</dbReference>
<dbReference type="Pfam" id="PF01292">
    <property type="entry name" value="Ni_hydr_CYTB"/>
    <property type="match status" value="1"/>
</dbReference>
<evidence type="ECO:0000259" key="8">
    <source>
        <dbReference type="Pfam" id="PF01292"/>
    </source>
</evidence>
<feature type="domain" description="Cytochrome b561 bacterial/Ni-hydrogenase" evidence="8">
    <location>
        <begin position="54"/>
        <end position="233"/>
    </location>
</feature>
<gene>
    <name evidence="9" type="ORF">FHX71_003132</name>
</gene>
<keyword evidence="2" id="KW-1003">Cell membrane</keyword>
<keyword evidence="5 7" id="KW-0472">Membrane</keyword>
<dbReference type="InterPro" id="IPR016174">
    <property type="entry name" value="Di-haem_cyt_TM"/>
</dbReference>
<dbReference type="EMBL" id="JACGWV010000001">
    <property type="protein sequence ID" value="MBA8809190.1"/>
    <property type="molecule type" value="Genomic_DNA"/>
</dbReference>
<comment type="subcellular location">
    <subcellularLocation>
        <location evidence="1">Cell membrane</location>
        <topology evidence="1">Multi-pass membrane protein</topology>
    </subcellularLocation>
</comment>
<dbReference type="SUPFAM" id="SSF81342">
    <property type="entry name" value="Transmembrane di-heme cytochromes"/>
    <property type="match status" value="1"/>
</dbReference>
<dbReference type="Gene3D" id="1.20.950.20">
    <property type="entry name" value="Transmembrane di-heme cytochromes, Chain C"/>
    <property type="match status" value="1"/>
</dbReference>
<evidence type="ECO:0000256" key="2">
    <source>
        <dbReference type="ARBA" id="ARBA00022475"/>
    </source>
</evidence>
<sequence length="266" mass="28506">MAATEHHDSAADPAAGPAESAGPATGRDVGPGADSGADDSGTDLSGKTTVERNPRVARWFHAAVYVAVILLLVTGWWLLLGNEGDPSVVARITGVSDTDVHTVTGWVLAGLTVLAVVVGAKGWRTFWRESVRFQHGDGAWFRRWPAAVLTGRFGRHEGRFDPGQRVANLVLVATLLVLVVSGVGLALVSGGPAFVWFAAVHRWAAYAVTPVVVGHVIIASGILPGYRGVWRAMHLGGRLRERDAHRVWPGWTERTTGRTHTPRHLH</sequence>
<evidence type="ECO:0000256" key="5">
    <source>
        <dbReference type="ARBA" id="ARBA00023136"/>
    </source>
</evidence>
<dbReference type="GO" id="GO:0005886">
    <property type="term" value="C:plasma membrane"/>
    <property type="evidence" value="ECO:0007669"/>
    <property type="project" value="UniProtKB-SubCell"/>
</dbReference>
<feature type="region of interest" description="Disordered" evidence="6">
    <location>
        <begin position="1"/>
        <end position="48"/>
    </location>
</feature>
<evidence type="ECO:0000256" key="7">
    <source>
        <dbReference type="SAM" id="Phobius"/>
    </source>
</evidence>
<evidence type="ECO:0000256" key="4">
    <source>
        <dbReference type="ARBA" id="ARBA00022989"/>
    </source>
</evidence>
<evidence type="ECO:0000313" key="9">
    <source>
        <dbReference type="EMBL" id="MBA8809190.1"/>
    </source>
</evidence>
<protein>
    <submittedName>
        <fullName evidence="9">Formate dehydrogenase subunit gamma</fullName>
    </submittedName>
</protein>
<comment type="caution">
    <text evidence="9">The sequence shown here is derived from an EMBL/GenBank/DDBJ whole genome shotgun (WGS) entry which is preliminary data.</text>
</comment>
<accession>A0A7W3PEM1</accession>
<keyword evidence="10" id="KW-1185">Reference proteome</keyword>
<evidence type="ECO:0000256" key="3">
    <source>
        <dbReference type="ARBA" id="ARBA00022692"/>
    </source>
</evidence>
<feature type="compositionally biased region" description="Low complexity" evidence="6">
    <location>
        <begin position="11"/>
        <end position="35"/>
    </location>
</feature>
<feature type="transmembrane region" description="Helical" evidence="7">
    <location>
        <begin position="203"/>
        <end position="223"/>
    </location>
</feature>